<gene>
    <name evidence="5" type="ORF">C7H85_04320</name>
</gene>
<organism evidence="5 6">
    <name type="scientific">Zobellella endophytica</name>
    <dbReference type="NCBI Taxonomy" id="2116700"/>
    <lineage>
        <taxon>Bacteria</taxon>
        <taxon>Pseudomonadati</taxon>
        <taxon>Pseudomonadota</taxon>
        <taxon>Gammaproteobacteria</taxon>
        <taxon>Aeromonadales</taxon>
        <taxon>Aeromonadaceae</taxon>
        <taxon>Zobellella</taxon>
    </lineage>
</organism>
<dbReference type="Proteomes" id="UP000240243">
    <property type="component" value="Unassembled WGS sequence"/>
</dbReference>
<reference evidence="5 6" key="1">
    <citation type="submission" date="2018-03" db="EMBL/GenBank/DDBJ databases">
        <title>The draft genome of Zobellella sp. 59N8.</title>
        <authorList>
            <person name="Liu L."/>
            <person name="Li L."/>
            <person name="Zhang X."/>
            <person name="Liang L."/>
            <person name="Wang T."/>
        </authorList>
    </citation>
    <scope>NUCLEOTIDE SEQUENCE [LARGE SCALE GENOMIC DNA]</scope>
    <source>
        <strain evidence="5 6">59N8</strain>
    </source>
</reference>
<keyword evidence="2" id="KW-0328">Glycosyltransferase</keyword>
<keyword evidence="6" id="KW-1185">Reference proteome</keyword>
<dbReference type="GO" id="GO:0016757">
    <property type="term" value="F:glycosyltransferase activity"/>
    <property type="evidence" value="ECO:0007669"/>
    <property type="project" value="UniProtKB-KW"/>
</dbReference>
<comment type="caution">
    <text evidence="5">The sequence shown here is derived from an EMBL/GenBank/DDBJ whole genome shotgun (WGS) entry which is preliminary data.</text>
</comment>
<dbReference type="PANTHER" id="PTHR43179:SF12">
    <property type="entry name" value="GALACTOFURANOSYLTRANSFERASE GLFT2"/>
    <property type="match status" value="1"/>
</dbReference>
<dbReference type="AlphaFoldDB" id="A0A2P7RCV4"/>
<evidence type="ECO:0000259" key="4">
    <source>
        <dbReference type="Pfam" id="PF00535"/>
    </source>
</evidence>
<feature type="domain" description="Glycosyltransferase 2-like" evidence="4">
    <location>
        <begin position="465"/>
        <end position="578"/>
    </location>
</feature>
<dbReference type="SUPFAM" id="SSF53756">
    <property type="entry name" value="UDP-Glycosyltransferase/glycogen phosphorylase"/>
    <property type="match status" value="1"/>
</dbReference>
<dbReference type="Gene3D" id="3.40.50.2000">
    <property type="entry name" value="Glycogen Phosphorylase B"/>
    <property type="match status" value="1"/>
</dbReference>
<proteinExistence type="inferred from homology"/>
<dbReference type="Gene3D" id="3.90.550.10">
    <property type="entry name" value="Spore Coat Polysaccharide Biosynthesis Protein SpsA, Chain A"/>
    <property type="match status" value="1"/>
</dbReference>
<evidence type="ECO:0000256" key="2">
    <source>
        <dbReference type="ARBA" id="ARBA00022676"/>
    </source>
</evidence>
<name>A0A2P7RCV4_9GAMM</name>
<protein>
    <recommendedName>
        <fullName evidence="4">Glycosyltransferase 2-like domain-containing protein</fullName>
    </recommendedName>
</protein>
<evidence type="ECO:0000256" key="1">
    <source>
        <dbReference type="ARBA" id="ARBA00006739"/>
    </source>
</evidence>
<dbReference type="EMBL" id="PXYG01000001">
    <property type="protein sequence ID" value="PSJ48029.1"/>
    <property type="molecule type" value="Genomic_DNA"/>
</dbReference>
<dbReference type="InterPro" id="IPR001173">
    <property type="entry name" value="Glyco_trans_2-like"/>
</dbReference>
<dbReference type="InterPro" id="IPR029044">
    <property type="entry name" value="Nucleotide-diphossugar_trans"/>
</dbReference>
<evidence type="ECO:0000313" key="5">
    <source>
        <dbReference type="EMBL" id="PSJ48029.1"/>
    </source>
</evidence>
<evidence type="ECO:0000313" key="6">
    <source>
        <dbReference type="Proteomes" id="UP000240243"/>
    </source>
</evidence>
<keyword evidence="3" id="KW-0808">Transferase</keyword>
<comment type="similarity">
    <text evidence="1">Belongs to the glycosyltransferase 2 family.</text>
</comment>
<dbReference type="RefSeq" id="WP_106728440.1">
    <property type="nucleotide sequence ID" value="NZ_PXYG01000001.1"/>
</dbReference>
<accession>A0A2P7RCV4</accession>
<sequence length="1101" mass="121225">MEQVKGGIVNQQNIITHLDHLDGHCALGWVCDTQNLPSILTVEVVVDKEVKLTIPANHFRSDLKGQGLSDGFSGFNILFPAEWADEHDHEVSLRVKEFPQDITPQPVTLRFTKPESNKPLQGSLDFVSTDLSVGGWAKYADEDAPVTIELYINDELITRKQTHQYRPDLRIAGISAERVGFNLSIPSEALNRLTSEVDVRVNGASLPGSPQQLNLAGNVRLTLGTIRQGVVHAEAEGWPGATLAADMYVDGQKAGSMTLARPKQGQSAPAQHVLQGKWALPESLQNGQPHVYALVVTEQEVVVRSDATLLSYPAYQLNIDSADFNQVSGWAFRHQHPLPLRLEALYEGRVVGKATAELERQDVQEAYHLPKSILGFTLAVKERITATAGSLLLRDADTGLIVAEVSLANQYESLVAMANQCATTDAGLARNLLTAYAPLIQSATAATEFSYRVAPRMRNEPGVEVVIPVYGGNIETAECIASVLGARNTTPARITIVNDCSPDPLIVKLLDAVEREGHPHLSIIHRTKNGGFSESVNIGIIAAGGKDVILLNADTVVQDGWIDRIMNAAAQDPTIGTITPLSNNGEIVSLPYICKSLPVDSPELAKKVDEVAARLNPGKLVDLPVAIGFCMYIRRQCLNEVGLFDAATWGRGYGEEVDLCLKALSRGWRHVATADTFVVHRGNVSFGDEKLQRIIESAKKIAERYPFYDQVIQRFLVADPIAPLRRNINIELINQTLGKERILHIAHSFGGGTDRYVRDLAAIHEQGGANALVLRMDAKGNAELNVKMTDPEWLGFFEAEHAEQYKAHEEEALKADIKRLGITKLYIHSPFGFSSSMLEWLTGHFEYEMTIHDYAWICPRITLSTSSGKYCGEPDVAQCASCVKIHGSNPALQHFVDERDGDIGRYKAFFSNIIQGAAKVYAGADDVVERLQRHGISANFISQPHPEDDTPSSYQPPRQVEGAIRVALFGGISDIKGYYQLLECARVAEERGLPLQFIVFGYTMNDEKLKEYKNIVVTGKYEEDELESLVKAYQPHISFFPNQWPETFSYTLSYAFKFKLCPVVTDIGAPAERVRKAGFGVVVPKEATTLVMLEALINLVR</sequence>
<dbReference type="PANTHER" id="PTHR43179">
    <property type="entry name" value="RHAMNOSYLTRANSFERASE WBBL"/>
    <property type="match status" value="1"/>
</dbReference>
<evidence type="ECO:0000256" key="3">
    <source>
        <dbReference type="ARBA" id="ARBA00022679"/>
    </source>
</evidence>
<dbReference type="OrthoDB" id="5123492at2"/>
<dbReference type="Pfam" id="PF00535">
    <property type="entry name" value="Glycos_transf_2"/>
    <property type="match status" value="1"/>
</dbReference>
<dbReference type="SUPFAM" id="SSF53448">
    <property type="entry name" value="Nucleotide-diphospho-sugar transferases"/>
    <property type="match status" value="1"/>
</dbReference>